<protein>
    <submittedName>
        <fullName evidence="2">Uncharacterized protein</fullName>
    </submittedName>
</protein>
<name>A0A8H4EHG7_GIGMA</name>
<feature type="compositionally biased region" description="Basic and acidic residues" evidence="1">
    <location>
        <begin position="52"/>
        <end position="61"/>
    </location>
</feature>
<dbReference type="EMBL" id="WTPW01000745">
    <property type="protein sequence ID" value="KAF0483888.1"/>
    <property type="molecule type" value="Genomic_DNA"/>
</dbReference>
<proteinExistence type="predicted"/>
<accession>A0A8H4EHG7</accession>
<feature type="region of interest" description="Disordered" evidence="1">
    <location>
        <begin position="1"/>
        <end position="68"/>
    </location>
</feature>
<reference evidence="2 3" key="1">
    <citation type="journal article" date="2019" name="Environ. Microbiol.">
        <title>At the nexus of three kingdoms: the genome of the mycorrhizal fungus Gigaspora margarita provides insights into plant, endobacterial and fungal interactions.</title>
        <authorList>
            <person name="Venice F."/>
            <person name="Ghignone S."/>
            <person name="Salvioli di Fossalunga A."/>
            <person name="Amselem J."/>
            <person name="Novero M."/>
            <person name="Xianan X."/>
            <person name="Sedzielewska Toro K."/>
            <person name="Morin E."/>
            <person name="Lipzen A."/>
            <person name="Grigoriev I.V."/>
            <person name="Henrissat B."/>
            <person name="Martin F.M."/>
            <person name="Bonfante P."/>
        </authorList>
    </citation>
    <scope>NUCLEOTIDE SEQUENCE [LARGE SCALE GENOMIC DNA]</scope>
    <source>
        <strain evidence="2 3">BEG34</strain>
    </source>
</reference>
<sequence length="68" mass="7464">MTSRSSKICGAIETKEIHSGTERTTSRPESVLSSSETVAASAALSKKRKTSEKKVQSHRIDSWSYHTP</sequence>
<comment type="caution">
    <text evidence="2">The sequence shown here is derived from an EMBL/GenBank/DDBJ whole genome shotgun (WGS) entry which is preliminary data.</text>
</comment>
<organism evidence="2 3">
    <name type="scientific">Gigaspora margarita</name>
    <dbReference type="NCBI Taxonomy" id="4874"/>
    <lineage>
        <taxon>Eukaryota</taxon>
        <taxon>Fungi</taxon>
        <taxon>Fungi incertae sedis</taxon>
        <taxon>Mucoromycota</taxon>
        <taxon>Glomeromycotina</taxon>
        <taxon>Glomeromycetes</taxon>
        <taxon>Diversisporales</taxon>
        <taxon>Gigasporaceae</taxon>
        <taxon>Gigaspora</taxon>
    </lineage>
</organism>
<feature type="compositionally biased region" description="Basic and acidic residues" evidence="1">
    <location>
        <begin position="13"/>
        <end position="26"/>
    </location>
</feature>
<dbReference type="AlphaFoldDB" id="A0A8H4EHG7"/>
<evidence type="ECO:0000313" key="3">
    <source>
        <dbReference type="Proteomes" id="UP000439903"/>
    </source>
</evidence>
<dbReference type="Proteomes" id="UP000439903">
    <property type="component" value="Unassembled WGS sequence"/>
</dbReference>
<feature type="compositionally biased region" description="Polar residues" evidence="1">
    <location>
        <begin position="27"/>
        <end position="38"/>
    </location>
</feature>
<gene>
    <name evidence="2" type="ORF">F8M41_023190</name>
</gene>
<keyword evidence="3" id="KW-1185">Reference proteome</keyword>
<evidence type="ECO:0000256" key="1">
    <source>
        <dbReference type="SAM" id="MobiDB-lite"/>
    </source>
</evidence>
<evidence type="ECO:0000313" key="2">
    <source>
        <dbReference type="EMBL" id="KAF0483888.1"/>
    </source>
</evidence>